<evidence type="ECO:0000313" key="3">
    <source>
        <dbReference type="Proteomes" id="UP000070444"/>
    </source>
</evidence>
<dbReference type="Proteomes" id="UP000070444">
    <property type="component" value="Unassembled WGS sequence"/>
</dbReference>
<keyword evidence="1" id="KW-0732">Signal</keyword>
<dbReference type="AlphaFoldDB" id="A0A137P0S0"/>
<accession>A0A137P0S0</accession>
<name>A0A137P0S0_CONC2</name>
<protein>
    <submittedName>
        <fullName evidence="2">Uncharacterized protein</fullName>
    </submittedName>
</protein>
<organism evidence="2 3">
    <name type="scientific">Conidiobolus coronatus (strain ATCC 28846 / CBS 209.66 / NRRL 28638)</name>
    <name type="common">Delacroixia coronata</name>
    <dbReference type="NCBI Taxonomy" id="796925"/>
    <lineage>
        <taxon>Eukaryota</taxon>
        <taxon>Fungi</taxon>
        <taxon>Fungi incertae sedis</taxon>
        <taxon>Zoopagomycota</taxon>
        <taxon>Entomophthoromycotina</taxon>
        <taxon>Entomophthoromycetes</taxon>
        <taxon>Entomophthorales</taxon>
        <taxon>Ancylistaceae</taxon>
        <taxon>Conidiobolus</taxon>
    </lineage>
</organism>
<keyword evidence="3" id="KW-1185">Reference proteome</keyword>
<feature type="signal peptide" evidence="1">
    <location>
        <begin position="1"/>
        <end position="18"/>
    </location>
</feature>
<evidence type="ECO:0000313" key="2">
    <source>
        <dbReference type="EMBL" id="KXN68439.1"/>
    </source>
</evidence>
<dbReference type="EMBL" id="KQ964575">
    <property type="protein sequence ID" value="KXN68439.1"/>
    <property type="molecule type" value="Genomic_DNA"/>
</dbReference>
<reference evidence="2 3" key="1">
    <citation type="journal article" date="2015" name="Genome Biol. Evol.">
        <title>Phylogenomic analyses indicate that early fungi evolved digesting cell walls of algal ancestors of land plants.</title>
        <authorList>
            <person name="Chang Y."/>
            <person name="Wang S."/>
            <person name="Sekimoto S."/>
            <person name="Aerts A.L."/>
            <person name="Choi C."/>
            <person name="Clum A."/>
            <person name="LaButti K.M."/>
            <person name="Lindquist E.A."/>
            <person name="Yee Ngan C."/>
            <person name="Ohm R.A."/>
            <person name="Salamov A.A."/>
            <person name="Grigoriev I.V."/>
            <person name="Spatafora J.W."/>
            <person name="Berbee M.L."/>
        </authorList>
    </citation>
    <scope>NUCLEOTIDE SEQUENCE [LARGE SCALE GENOMIC DNA]</scope>
    <source>
        <strain evidence="2 3">NRRL 28638</strain>
    </source>
</reference>
<gene>
    <name evidence="2" type="ORF">CONCODRAFT_9285</name>
</gene>
<evidence type="ECO:0000256" key="1">
    <source>
        <dbReference type="SAM" id="SignalP"/>
    </source>
</evidence>
<feature type="chain" id="PRO_5007294293" evidence="1">
    <location>
        <begin position="19"/>
        <end position="161"/>
    </location>
</feature>
<proteinExistence type="predicted"/>
<sequence>MKFITIATSALACSSIFASPVNHQYKSNESSVDTTGVNSTAASYGIDQYFNADQIYDKLQEIAKIPKDEFVEKVNEGVSKIQKYINVGVDFFKRLGNLTDDQKQQLDALWTQVAPKYQQPLPTDPEQLKELILPDLKQFMVIFYQMSVEQTIINIRNYINS</sequence>